<organism evidence="1 2">
    <name type="scientific">Heterorhabditis bacteriophora</name>
    <name type="common">Entomopathogenic nematode worm</name>
    <dbReference type="NCBI Taxonomy" id="37862"/>
    <lineage>
        <taxon>Eukaryota</taxon>
        <taxon>Metazoa</taxon>
        <taxon>Ecdysozoa</taxon>
        <taxon>Nematoda</taxon>
        <taxon>Chromadorea</taxon>
        <taxon>Rhabditida</taxon>
        <taxon>Rhabditina</taxon>
        <taxon>Rhabditomorpha</taxon>
        <taxon>Strongyloidea</taxon>
        <taxon>Heterorhabditidae</taxon>
        <taxon>Heterorhabditis</taxon>
    </lineage>
</organism>
<keyword evidence="1" id="KW-1185">Reference proteome</keyword>
<dbReference type="Proteomes" id="UP000095283">
    <property type="component" value="Unplaced"/>
</dbReference>
<sequence>MWSTLYLSQLRENHGIRLRNKRHGTRSIPEIGEIVLIEQDFTPRGTWHYGLILDLIKNPQR</sequence>
<proteinExistence type="predicted"/>
<evidence type="ECO:0000313" key="2">
    <source>
        <dbReference type="WBParaSite" id="Hba_04239"/>
    </source>
</evidence>
<protein>
    <submittedName>
        <fullName evidence="2">DUF5641 domain-containing protein</fullName>
    </submittedName>
</protein>
<dbReference type="AlphaFoldDB" id="A0A1I7WGZ3"/>
<evidence type="ECO:0000313" key="1">
    <source>
        <dbReference type="Proteomes" id="UP000095283"/>
    </source>
</evidence>
<dbReference type="WBParaSite" id="Hba_04239">
    <property type="protein sequence ID" value="Hba_04239"/>
    <property type="gene ID" value="Hba_04239"/>
</dbReference>
<reference evidence="2" key="1">
    <citation type="submission" date="2016-11" db="UniProtKB">
        <authorList>
            <consortium name="WormBaseParasite"/>
        </authorList>
    </citation>
    <scope>IDENTIFICATION</scope>
</reference>
<name>A0A1I7WGZ3_HETBA</name>
<accession>A0A1I7WGZ3</accession>